<dbReference type="CDD" id="cd03255">
    <property type="entry name" value="ABC_MJ0796_LolCDE_FtsE"/>
    <property type="match status" value="1"/>
</dbReference>
<sequence length="225" mass="25636">MIELRNVTKTYRVGGEVIYALRNINLKIESGEFVAVMGPSGSGKSTLLNIMGCLDRPDSGEVYIDGMEISHLEEDQLTEIRRDKVGFVFQHFNLIPLLTALENVELPLIFKYRNRLSERERKERALRCLRMAELDERFANHYPNQLSGGQQQRVAIARALANNPPILLCDEPTGSLDSKTGERILKLLKKLNWEGKTVVVVTHDRSVAEHAHRTIYLRDGRIVKQ</sequence>
<evidence type="ECO:0000259" key="4">
    <source>
        <dbReference type="PROSITE" id="PS50893"/>
    </source>
</evidence>
<protein>
    <submittedName>
        <fullName evidence="5">ABC transporter ATP-binding protein</fullName>
    </submittedName>
</protein>
<dbReference type="PROSITE" id="PS00211">
    <property type="entry name" value="ABC_TRANSPORTER_1"/>
    <property type="match status" value="1"/>
</dbReference>
<dbReference type="InterPro" id="IPR003439">
    <property type="entry name" value="ABC_transporter-like_ATP-bd"/>
</dbReference>
<gene>
    <name evidence="5" type="ORF">EYH55_01395</name>
</gene>
<dbReference type="FunFam" id="3.40.50.300:FF:000032">
    <property type="entry name" value="Export ABC transporter ATP-binding protein"/>
    <property type="match status" value="1"/>
</dbReference>
<evidence type="ECO:0000256" key="2">
    <source>
        <dbReference type="ARBA" id="ARBA00022741"/>
    </source>
</evidence>
<dbReference type="GO" id="GO:0022857">
    <property type="term" value="F:transmembrane transporter activity"/>
    <property type="evidence" value="ECO:0007669"/>
    <property type="project" value="TreeGrafter"/>
</dbReference>
<evidence type="ECO:0000256" key="3">
    <source>
        <dbReference type="ARBA" id="ARBA00022840"/>
    </source>
</evidence>
<dbReference type="Pfam" id="PF00005">
    <property type="entry name" value="ABC_tran"/>
    <property type="match status" value="1"/>
</dbReference>
<dbReference type="PANTHER" id="PTHR24220">
    <property type="entry name" value="IMPORT ATP-BINDING PROTEIN"/>
    <property type="match status" value="1"/>
</dbReference>
<dbReference type="GO" id="GO:0005886">
    <property type="term" value="C:plasma membrane"/>
    <property type="evidence" value="ECO:0007669"/>
    <property type="project" value="TreeGrafter"/>
</dbReference>
<dbReference type="InterPro" id="IPR017871">
    <property type="entry name" value="ABC_transporter-like_CS"/>
</dbReference>
<accession>A0A832ZY85</accession>
<evidence type="ECO:0000313" key="6">
    <source>
        <dbReference type="Proteomes" id="UP000623215"/>
    </source>
</evidence>
<feature type="domain" description="ABC transporter" evidence="4">
    <location>
        <begin position="2"/>
        <end position="225"/>
    </location>
</feature>
<dbReference type="InterPro" id="IPR027417">
    <property type="entry name" value="P-loop_NTPase"/>
</dbReference>
<dbReference type="Proteomes" id="UP000623215">
    <property type="component" value="Unassembled WGS sequence"/>
</dbReference>
<comment type="caution">
    <text evidence="5">The sequence shown here is derived from an EMBL/GenBank/DDBJ whole genome shotgun (WGS) entry which is preliminary data.</text>
</comment>
<organism evidence="5 6">
    <name type="scientific">Methanothermococcus okinawensis</name>
    <dbReference type="NCBI Taxonomy" id="155863"/>
    <lineage>
        <taxon>Archaea</taxon>
        <taxon>Methanobacteriati</taxon>
        <taxon>Methanobacteriota</taxon>
        <taxon>Methanomada group</taxon>
        <taxon>Methanococci</taxon>
        <taxon>Methanococcales</taxon>
        <taxon>Methanococcaceae</taxon>
        <taxon>Methanothermococcus</taxon>
    </lineage>
</organism>
<dbReference type="SMART" id="SM00382">
    <property type="entry name" value="AAA"/>
    <property type="match status" value="1"/>
</dbReference>
<reference evidence="5" key="1">
    <citation type="journal article" date="2020" name="ISME J.">
        <title>Gammaproteobacteria mediating utilization of methyl-, sulfur- and petroleum organic compounds in deep ocean hydrothermal plumes.</title>
        <authorList>
            <person name="Zhou Z."/>
            <person name="Liu Y."/>
            <person name="Pan J."/>
            <person name="Cron B.R."/>
            <person name="Toner B.M."/>
            <person name="Anantharaman K."/>
            <person name="Breier J.A."/>
            <person name="Dick G.J."/>
            <person name="Li M."/>
        </authorList>
    </citation>
    <scope>NUCLEOTIDE SEQUENCE</scope>
    <source>
        <strain evidence="5">SZUA-1534</strain>
    </source>
</reference>
<dbReference type="InterPro" id="IPR003593">
    <property type="entry name" value="AAA+_ATPase"/>
</dbReference>
<keyword evidence="3 5" id="KW-0067">ATP-binding</keyword>
<dbReference type="AlphaFoldDB" id="A0A832ZY85"/>
<dbReference type="GO" id="GO:0016887">
    <property type="term" value="F:ATP hydrolysis activity"/>
    <property type="evidence" value="ECO:0007669"/>
    <property type="project" value="InterPro"/>
</dbReference>
<name>A0A832ZY85_9EURY</name>
<dbReference type="SUPFAM" id="SSF52540">
    <property type="entry name" value="P-loop containing nucleoside triphosphate hydrolases"/>
    <property type="match status" value="1"/>
</dbReference>
<evidence type="ECO:0000313" key="5">
    <source>
        <dbReference type="EMBL" id="HIQ32124.1"/>
    </source>
</evidence>
<dbReference type="InterPro" id="IPR017911">
    <property type="entry name" value="MacB-like_ATP-bd"/>
</dbReference>
<dbReference type="EMBL" id="DQVW01000018">
    <property type="protein sequence ID" value="HIQ32124.1"/>
    <property type="molecule type" value="Genomic_DNA"/>
</dbReference>
<dbReference type="GO" id="GO:0005524">
    <property type="term" value="F:ATP binding"/>
    <property type="evidence" value="ECO:0007669"/>
    <property type="project" value="UniProtKB-KW"/>
</dbReference>
<keyword evidence="1" id="KW-0813">Transport</keyword>
<dbReference type="GO" id="GO:0098796">
    <property type="term" value="C:membrane protein complex"/>
    <property type="evidence" value="ECO:0007669"/>
    <property type="project" value="UniProtKB-ARBA"/>
</dbReference>
<dbReference type="PROSITE" id="PS50893">
    <property type="entry name" value="ABC_TRANSPORTER_2"/>
    <property type="match status" value="1"/>
</dbReference>
<dbReference type="Gene3D" id="3.40.50.300">
    <property type="entry name" value="P-loop containing nucleotide triphosphate hydrolases"/>
    <property type="match status" value="1"/>
</dbReference>
<dbReference type="PANTHER" id="PTHR24220:SF86">
    <property type="entry name" value="ABC TRANSPORTER ABCH.1"/>
    <property type="match status" value="1"/>
</dbReference>
<dbReference type="InterPro" id="IPR015854">
    <property type="entry name" value="ABC_transpr_LolD-like"/>
</dbReference>
<evidence type="ECO:0000256" key="1">
    <source>
        <dbReference type="ARBA" id="ARBA00022448"/>
    </source>
</evidence>
<keyword evidence="2" id="KW-0547">Nucleotide-binding</keyword>
<proteinExistence type="predicted"/>